<feature type="region of interest" description="Disordered" evidence="2">
    <location>
        <begin position="310"/>
        <end position="333"/>
    </location>
</feature>
<evidence type="ECO:0000313" key="3">
    <source>
        <dbReference type="EMBL" id="CBE04574.1"/>
    </source>
</evidence>
<evidence type="ECO:0000256" key="1">
    <source>
        <dbReference type="SAM" id="Coils"/>
    </source>
</evidence>
<evidence type="ECO:0000313" key="4">
    <source>
        <dbReference type="Proteomes" id="UP000002070"/>
    </source>
</evidence>
<feature type="coiled-coil region" evidence="1">
    <location>
        <begin position="170"/>
        <end position="204"/>
    </location>
</feature>
<dbReference type="AlphaFoldDB" id="A0A9R0BKS4"/>
<dbReference type="Gene3D" id="3.30.930.30">
    <property type="match status" value="1"/>
</dbReference>
<sequence>MEAQNARNEKTRHTERNRTVEDLLKNNKTCPEESIYQIGTMGESVPPDTLFSIVNEFYEEFERRFGSHIHILDWALHLDEGTPHIHERHVFDCENRYGELCPQQEKALEELGIPLPNPEKPKGRNNNRKQTFDAVCRTILFDIARRHGLHLDQEPSYGGRDYLEKQDYILMKQKEQLAAQEQKLEELTLKIEDVETLLDDVSDAAYDKAVEVVTDTVRQETHKEDIRLVEESKKWVLSPERKAPKKEREYAAERLDGVITKIKNAMQHALAKIQRTLMQPEVKQAGKEQVKKKAKESIMDILAKAKINADRDNRERWEREGRIAPTKKNDIEL</sequence>
<evidence type="ECO:0008006" key="5">
    <source>
        <dbReference type="Google" id="ProtNLM"/>
    </source>
</evidence>
<accession>A0A9R0BKS4</accession>
<dbReference type="EMBL" id="FN545816">
    <property type="protein sequence ID" value="CBE04574.1"/>
    <property type="molecule type" value="Genomic_DNA"/>
</dbReference>
<organism evidence="3 4">
    <name type="scientific">Clostridioides difficile (strain R20291)</name>
    <name type="common">Peptoclostridium difficile</name>
    <dbReference type="NCBI Taxonomy" id="645463"/>
    <lineage>
        <taxon>Bacteria</taxon>
        <taxon>Bacillati</taxon>
        <taxon>Bacillota</taxon>
        <taxon>Clostridia</taxon>
        <taxon>Peptostreptococcales</taxon>
        <taxon>Peptostreptococcaceae</taxon>
        <taxon>Clostridioides</taxon>
    </lineage>
</organism>
<keyword evidence="1" id="KW-0175">Coiled coil</keyword>
<reference evidence="3 4" key="1">
    <citation type="journal article" date="2009" name="Genome Biol.">
        <title>Comparative genome and phenotypic analysis of Clostridium difficile 027 strains provides insight into the evolution of a hypervirulent bacterium.</title>
        <authorList>
            <person name="Stabler R.A."/>
            <person name="He M."/>
            <person name="Dawson L."/>
            <person name="Martin M."/>
            <person name="Valiente E."/>
            <person name="Corton C."/>
            <person name="Lawley T.D."/>
            <person name="Sebaihia M."/>
            <person name="Quail M.A."/>
            <person name="Rose G."/>
            <person name="Gerding D.N."/>
            <person name="Gibert M."/>
            <person name="Popoff M.R."/>
            <person name="Parkhill J."/>
            <person name="Dougan G."/>
            <person name="Wren B.W."/>
        </authorList>
    </citation>
    <scope>NUCLEOTIDE SEQUENCE [LARGE SCALE GENOMIC DNA]</scope>
    <source>
        <strain evidence="3 4">R20291</strain>
    </source>
</reference>
<proteinExistence type="predicted"/>
<protein>
    <recommendedName>
        <fullName evidence="5">Serine/arginine repetitive matrix protein 2</fullName>
    </recommendedName>
</protein>
<dbReference type="Proteomes" id="UP000002070">
    <property type="component" value="Chromosome"/>
</dbReference>
<dbReference type="KEGG" id="cdl:CDR20291_1768"/>
<name>A0A9R0BKS4_CLODR</name>
<evidence type="ECO:0000256" key="2">
    <source>
        <dbReference type="SAM" id="MobiDB-lite"/>
    </source>
</evidence>
<gene>
    <name evidence="3" type="ordered locus">CDR20291_1768</name>
</gene>